<accession>A0A226E3R6</accession>
<dbReference type="OrthoDB" id="5800391at2759"/>
<feature type="transmembrane region" description="Helical" evidence="1">
    <location>
        <begin position="283"/>
        <end position="305"/>
    </location>
</feature>
<sequence>MANELTPMLLHLKAFTDVGYYTFIIPTKIVITSESEILRNKVFSSYSNFYRKLFCGLIYTIIFCHHCFFPSDIHMAVSHGPLAMVELYRRVLAAIVFIIATTIFWRMEDRFLQIFRIIQGSACILGTNSWWQSARFIGTIITLSYMWFFFIVTPLDLLLDVGVGGEGLHLNVTTALNRLYSRSQRMLFRRPEDVPSVTIDTINFDQSVQSGLYFVLYFFTTWIQTTLEALVLHILFLCCHYVARFEKWYKKLGKEGESDQELVNLILNQYDQVTKLMGTVNALVGPGLVIVMVLYLPFYAVYAGLLTVRKNFTTRTLIVAVLRYGIYLIQMVMGAEIHRNGNEFISWISARFLENISPNRLITFTMDLHTHPIAMKGSGCFTLTYKFMSSIVGVLITYAILVAQFQDGRYRYSEQEVDTTNSTFGG</sequence>
<evidence type="ECO:0008006" key="4">
    <source>
        <dbReference type="Google" id="ProtNLM"/>
    </source>
</evidence>
<feature type="transmembrane region" description="Helical" evidence="1">
    <location>
        <begin position="136"/>
        <end position="155"/>
    </location>
</feature>
<keyword evidence="1" id="KW-0812">Transmembrane</keyword>
<dbReference type="Proteomes" id="UP000198287">
    <property type="component" value="Unassembled WGS sequence"/>
</dbReference>
<evidence type="ECO:0000256" key="1">
    <source>
        <dbReference type="SAM" id="Phobius"/>
    </source>
</evidence>
<keyword evidence="3" id="KW-1185">Reference proteome</keyword>
<evidence type="ECO:0000313" key="3">
    <source>
        <dbReference type="Proteomes" id="UP000198287"/>
    </source>
</evidence>
<proteinExistence type="predicted"/>
<reference evidence="2 3" key="1">
    <citation type="submission" date="2015-12" db="EMBL/GenBank/DDBJ databases">
        <title>The genome of Folsomia candida.</title>
        <authorList>
            <person name="Faddeeva A."/>
            <person name="Derks M.F."/>
            <person name="Anvar Y."/>
            <person name="Smit S."/>
            <person name="Van Straalen N."/>
            <person name="Roelofs D."/>
        </authorList>
    </citation>
    <scope>NUCLEOTIDE SEQUENCE [LARGE SCALE GENOMIC DNA]</scope>
    <source>
        <strain evidence="2 3">VU population</strain>
        <tissue evidence="2">Whole body</tissue>
    </source>
</reference>
<name>A0A226E3R6_FOLCA</name>
<feature type="transmembrane region" description="Helical" evidence="1">
    <location>
        <begin position="214"/>
        <end position="243"/>
    </location>
</feature>
<protein>
    <recommendedName>
        <fullName evidence="4">Gustatory receptor</fullName>
    </recommendedName>
</protein>
<feature type="transmembrane region" description="Helical" evidence="1">
    <location>
        <begin position="88"/>
        <end position="107"/>
    </location>
</feature>
<feature type="transmembrane region" description="Helical" evidence="1">
    <location>
        <begin position="317"/>
        <end position="337"/>
    </location>
</feature>
<feature type="transmembrane region" description="Helical" evidence="1">
    <location>
        <begin position="49"/>
        <end position="68"/>
    </location>
</feature>
<keyword evidence="1" id="KW-1133">Transmembrane helix</keyword>
<dbReference type="EMBL" id="LNIX01000007">
    <property type="protein sequence ID" value="OXA52385.1"/>
    <property type="molecule type" value="Genomic_DNA"/>
</dbReference>
<organism evidence="2 3">
    <name type="scientific">Folsomia candida</name>
    <name type="common">Springtail</name>
    <dbReference type="NCBI Taxonomy" id="158441"/>
    <lineage>
        <taxon>Eukaryota</taxon>
        <taxon>Metazoa</taxon>
        <taxon>Ecdysozoa</taxon>
        <taxon>Arthropoda</taxon>
        <taxon>Hexapoda</taxon>
        <taxon>Collembola</taxon>
        <taxon>Entomobryomorpha</taxon>
        <taxon>Isotomoidea</taxon>
        <taxon>Isotomidae</taxon>
        <taxon>Proisotominae</taxon>
        <taxon>Folsomia</taxon>
    </lineage>
</organism>
<feature type="transmembrane region" description="Helical" evidence="1">
    <location>
        <begin position="383"/>
        <end position="403"/>
    </location>
</feature>
<gene>
    <name evidence="2" type="ORF">Fcan01_13827</name>
</gene>
<dbReference type="AlphaFoldDB" id="A0A226E3R6"/>
<keyword evidence="1" id="KW-0472">Membrane</keyword>
<comment type="caution">
    <text evidence="2">The sequence shown here is derived from an EMBL/GenBank/DDBJ whole genome shotgun (WGS) entry which is preliminary data.</text>
</comment>
<evidence type="ECO:0000313" key="2">
    <source>
        <dbReference type="EMBL" id="OXA52385.1"/>
    </source>
</evidence>